<evidence type="ECO:0000313" key="4">
    <source>
        <dbReference type="Proteomes" id="UP000433876"/>
    </source>
</evidence>
<evidence type="ECO:0000313" key="3">
    <source>
        <dbReference type="EMBL" id="KAA8629502.1"/>
    </source>
</evidence>
<comment type="caution">
    <text evidence="3">The sequence shown here is derived from an EMBL/GenBank/DDBJ whole genome shotgun (WGS) entry which is preliminary data.</text>
</comment>
<dbReference type="InterPro" id="IPR025676">
    <property type="entry name" value="Clr5_dom"/>
</dbReference>
<reference evidence="3 4" key="1">
    <citation type="submission" date="2017-07" db="EMBL/GenBank/DDBJ databases">
        <title>Genome sequence of the Sordaria macrospora wild type strain R19027.</title>
        <authorList>
            <person name="Nowrousian M."/>
            <person name="Teichert I."/>
            <person name="Kueck U."/>
        </authorList>
    </citation>
    <scope>NUCLEOTIDE SEQUENCE [LARGE SCALE GENOMIC DNA]</scope>
    <source>
        <strain evidence="3 4">R19027</strain>
        <tissue evidence="3">Mycelium</tissue>
    </source>
</reference>
<proteinExistence type="predicted"/>
<name>A0A8S8ZMI1_SORMA</name>
<feature type="region of interest" description="Disordered" evidence="1">
    <location>
        <begin position="37"/>
        <end position="57"/>
    </location>
</feature>
<dbReference type="Pfam" id="PF14420">
    <property type="entry name" value="Clr5"/>
    <property type="match status" value="1"/>
</dbReference>
<feature type="compositionally biased region" description="Polar residues" evidence="1">
    <location>
        <begin position="213"/>
        <end position="228"/>
    </location>
</feature>
<feature type="region of interest" description="Disordered" evidence="1">
    <location>
        <begin position="69"/>
        <end position="131"/>
    </location>
</feature>
<sequence length="446" mass="50306">MPTDAGQDDSSPESMRTSPSPDDIIAAFLEQQDDIIMYGQSQEYSSTPVNSLPNPSLDEVLFQSNAYTGARLSPSPRPLSGFQQDSQLPSPPVSRSASPSESNKTAPRHRRTFSYPRKTDRQGGTHVRRHTTLGGMSSKRHMAHSPMVPRKAGDWEPWKNVIHQLYIVQNHILKDIIVIMENTYQFKATPKMYKNQFARWNFFKYAIKRRSPRSGTDTCSSDSASPESTGEPFWMIDHDLNKPEETPTRAATAAFCNNCDSPGDAYPSHYLEGNSPSSATQEEACYRLQPPAAIDNELLFRFCLDTESFSLAQQIIMNDPESKELGARWNKGDFGFDFAPRLENLFDNATAMTGSCQDLEGVLKALRSIYCGWMGDYYESTQQWSEAIEWRKIGLSMASNREYVACSMHLEELIRDHGLNEEAEELRRARMNIGWSSMGGMLPVFV</sequence>
<dbReference type="EMBL" id="NMPR01000134">
    <property type="protein sequence ID" value="KAA8629502.1"/>
    <property type="molecule type" value="Genomic_DNA"/>
</dbReference>
<feature type="domain" description="Clr5" evidence="2">
    <location>
        <begin position="153"/>
        <end position="204"/>
    </location>
</feature>
<dbReference type="VEuPathDB" id="FungiDB:SMAC_05831"/>
<protein>
    <recommendedName>
        <fullName evidence="2">Clr5 domain-containing protein</fullName>
    </recommendedName>
</protein>
<evidence type="ECO:0000259" key="2">
    <source>
        <dbReference type="Pfam" id="PF14420"/>
    </source>
</evidence>
<feature type="compositionally biased region" description="Low complexity" evidence="1">
    <location>
        <begin position="93"/>
        <end position="102"/>
    </location>
</feature>
<dbReference type="PANTHER" id="PTHR38788:SF3">
    <property type="entry name" value="CLR5 DOMAIN-CONTAINING PROTEIN"/>
    <property type="match status" value="1"/>
</dbReference>
<accession>A0A8S8ZMI1</accession>
<dbReference type="AlphaFoldDB" id="A0A8S8ZMI1"/>
<dbReference type="OMA" id="IVIMENT"/>
<dbReference type="Proteomes" id="UP000433876">
    <property type="component" value="Unassembled WGS sequence"/>
</dbReference>
<evidence type="ECO:0000256" key="1">
    <source>
        <dbReference type="SAM" id="MobiDB-lite"/>
    </source>
</evidence>
<feature type="compositionally biased region" description="Acidic residues" evidence="1">
    <location>
        <begin position="1"/>
        <end position="11"/>
    </location>
</feature>
<feature type="region of interest" description="Disordered" evidence="1">
    <location>
        <begin position="211"/>
        <end position="233"/>
    </location>
</feature>
<dbReference type="PANTHER" id="PTHR38788">
    <property type="entry name" value="CLR5 DOMAIN-CONTAINING PROTEIN"/>
    <property type="match status" value="1"/>
</dbReference>
<organism evidence="3 4">
    <name type="scientific">Sordaria macrospora</name>
    <dbReference type="NCBI Taxonomy" id="5147"/>
    <lineage>
        <taxon>Eukaryota</taxon>
        <taxon>Fungi</taxon>
        <taxon>Dikarya</taxon>
        <taxon>Ascomycota</taxon>
        <taxon>Pezizomycotina</taxon>
        <taxon>Sordariomycetes</taxon>
        <taxon>Sordariomycetidae</taxon>
        <taxon>Sordariales</taxon>
        <taxon>Sordariaceae</taxon>
        <taxon>Sordaria</taxon>
    </lineage>
</organism>
<feature type="region of interest" description="Disordered" evidence="1">
    <location>
        <begin position="1"/>
        <end position="23"/>
    </location>
</feature>
<gene>
    <name evidence="3" type="ORF">SMACR_05831</name>
</gene>
<feature type="compositionally biased region" description="Polar residues" evidence="1">
    <location>
        <begin position="39"/>
        <end position="54"/>
    </location>
</feature>